<accession>A0A2P5CF28</accession>
<reference evidence="3" key="1">
    <citation type="submission" date="2016-06" db="EMBL/GenBank/DDBJ databases">
        <title>Parallel loss of symbiosis genes in relatives of nitrogen-fixing non-legume Parasponia.</title>
        <authorList>
            <person name="Van Velzen R."/>
            <person name="Holmer R."/>
            <person name="Bu F."/>
            <person name="Rutten L."/>
            <person name="Van Zeijl A."/>
            <person name="Liu W."/>
            <person name="Santuari L."/>
            <person name="Cao Q."/>
            <person name="Sharma T."/>
            <person name="Shen D."/>
            <person name="Roswanjaya Y."/>
            <person name="Wardhani T."/>
            <person name="Kalhor M.S."/>
            <person name="Jansen J."/>
            <person name="Van den Hoogen J."/>
            <person name="Gungor B."/>
            <person name="Hartog M."/>
            <person name="Hontelez J."/>
            <person name="Verver J."/>
            <person name="Yang W.-C."/>
            <person name="Schijlen E."/>
            <person name="Repin R."/>
            <person name="Schilthuizen M."/>
            <person name="Schranz E."/>
            <person name="Heidstra R."/>
            <person name="Miyata K."/>
            <person name="Fedorova E."/>
            <person name="Kohlen W."/>
            <person name="Bisseling T."/>
            <person name="Smit S."/>
            <person name="Geurts R."/>
        </authorList>
    </citation>
    <scope>NUCLEOTIDE SEQUENCE [LARGE SCALE GENOMIC DNA]</scope>
    <source>
        <strain evidence="3">cv. WU1-14</strain>
    </source>
</reference>
<gene>
    <name evidence="2" type="ORF">PanWU01x14_158160</name>
</gene>
<dbReference type="EMBL" id="JXTB01000138">
    <property type="protein sequence ID" value="PON59604.1"/>
    <property type="molecule type" value="Genomic_DNA"/>
</dbReference>
<comment type="caution">
    <text evidence="2">The sequence shown here is derived from an EMBL/GenBank/DDBJ whole genome shotgun (WGS) entry which is preliminary data.</text>
</comment>
<protein>
    <submittedName>
        <fullName evidence="2">Peptidase S15, X-Pro dipeptidyl-peptidase</fullName>
    </submittedName>
</protein>
<proteinExistence type="predicted"/>
<dbReference type="InterPro" id="IPR029411">
    <property type="entry name" value="RG-lyase_III"/>
</dbReference>
<dbReference type="Pfam" id="PF14683">
    <property type="entry name" value="CBM-like"/>
    <property type="match status" value="1"/>
</dbReference>
<dbReference type="InterPro" id="IPR051850">
    <property type="entry name" value="Polysacch_Lyase_4"/>
</dbReference>
<dbReference type="PANTHER" id="PTHR32018">
    <property type="entry name" value="RHAMNOGALACTURONATE LYASE FAMILY PROTEIN"/>
    <property type="match status" value="1"/>
</dbReference>
<dbReference type="Gene3D" id="2.60.120.260">
    <property type="entry name" value="Galactose-binding domain-like"/>
    <property type="match status" value="1"/>
</dbReference>
<evidence type="ECO:0000259" key="1">
    <source>
        <dbReference type="Pfam" id="PF14683"/>
    </source>
</evidence>
<dbReference type="AlphaFoldDB" id="A0A2P5CF28"/>
<dbReference type="CDD" id="cd10317">
    <property type="entry name" value="RGL4_C"/>
    <property type="match status" value="1"/>
</dbReference>
<dbReference type="OrthoDB" id="2130367at2759"/>
<evidence type="ECO:0000313" key="3">
    <source>
        <dbReference type="Proteomes" id="UP000237105"/>
    </source>
</evidence>
<organism evidence="2 3">
    <name type="scientific">Parasponia andersonii</name>
    <name type="common">Sponia andersonii</name>
    <dbReference type="NCBI Taxonomy" id="3476"/>
    <lineage>
        <taxon>Eukaryota</taxon>
        <taxon>Viridiplantae</taxon>
        <taxon>Streptophyta</taxon>
        <taxon>Embryophyta</taxon>
        <taxon>Tracheophyta</taxon>
        <taxon>Spermatophyta</taxon>
        <taxon>Magnoliopsida</taxon>
        <taxon>eudicotyledons</taxon>
        <taxon>Gunneridae</taxon>
        <taxon>Pentapetalae</taxon>
        <taxon>rosids</taxon>
        <taxon>fabids</taxon>
        <taxon>Rosales</taxon>
        <taxon>Cannabaceae</taxon>
        <taxon>Parasponia</taxon>
    </lineage>
</organism>
<feature type="domain" description="Rhamnogalacturonan lyase" evidence="1">
    <location>
        <begin position="26"/>
        <end position="169"/>
    </location>
</feature>
<keyword evidence="3" id="KW-1185">Reference proteome</keyword>
<evidence type="ECO:0000313" key="2">
    <source>
        <dbReference type="EMBL" id="PON59604.1"/>
    </source>
</evidence>
<dbReference type="STRING" id="3476.A0A2P5CF28"/>
<dbReference type="PANTHER" id="PTHR32018:SF1">
    <property type="entry name" value="RHAMNOGALACTURONAN ENDOLYASE"/>
    <property type="match status" value="1"/>
</dbReference>
<name>A0A2P5CF28_PARAD</name>
<sequence length="192" mass="21464">MCNCVITGSNIESGELVYKPPRNGPTLWEIGILDRSAAQFYIPDPNPEYVNKLFVNHHDKKKDHNTYAGSTRQIKFYLDNVDGTQTYELRIALAAVHMSELQVRINEPEAKIPIFTSGVIGKDNTIARHGIHGLYWLYNIDIPGSQLVAGNNTIFLTITKYSTSPFQGIKLPDLARPMFARPLLGHGLGQQV</sequence>
<dbReference type="SUPFAM" id="SSF49785">
    <property type="entry name" value="Galactose-binding domain-like"/>
    <property type="match status" value="1"/>
</dbReference>
<dbReference type="Proteomes" id="UP000237105">
    <property type="component" value="Unassembled WGS sequence"/>
</dbReference>
<dbReference type="InterPro" id="IPR008979">
    <property type="entry name" value="Galactose-bd-like_sf"/>
</dbReference>